<feature type="compositionally biased region" description="Low complexity" evidence="1">
    <location>
        <begin position="431"/>
        <end position="443"/>
    </location>
</feature>
<dbReference type="AlphaFoldDB" id="A0A6A5K9L9"/>
<reference evidence="2" key="1">
    <citation type="submission" date="2020-01" db="EMBL/GenBank/DDBJ databases">
        <authorList>
            <consortium name="DOE Joint Genome Institute"/>
            <person name="Haridas S."/>
            <person name="Albert R."/>
            <person name="Binder M."/>
            <person name="Bloem J."/>
            <person name="Labutti K."/>
            <person name="Salamov A."/>
            <person name="Andreopoulos B."/>
            <person name="Baker S.E."/>
            <person name="Barry K."/>
            <person name="Bills G."/>
            <person name="Bluhm B.H."/>
            <person name="Cannon C."/>
            <person name="Castanera R."/>
            <person name="Culley D.E."/>
            <person name="Daum C."/>
            <person name="Ezra D."/>
            <person name="Gonzalez J.B."/>
            <person name="Henrissat B."/>
            <person name="Kuo A."/>
            <person name="Liang C."/>
            <person name="Lipzen A."/>
            <person name="Lutzoni F."/>
            <person name="Magnuson J."/>
            <person name="Mondo S."/>
            <person name="Nolan M."/>
            <person name="Ohm R."/>
            <person name="Pangilinan J."/>
            <person name="Park H.-J."/>
            <person name="Ramirez L."/>
            <person name="Alfaro M."/>
            <person name="Sun H."/>
            <person name="Tritt A."/>
            <person name="Yoshinaga Y."/>
            <person name="Zwiers L.-H."/>
            <person name="Turgeon B.G."/>
            <person name="Goodwin S.B."/>
            <person name="Spatafora J.W."/>
            <person name="Crous P.W."/>
            <person name="Grigoriev I.V."/>
        </authorList>
    </citation>
    <scope>NUCLEOTIDE SEQUENCE</scope>
    <source>
        <strain evidence="2">P77</strain>
    </source>
</reference>
<organism evidence="2 3">
    <name type="scientific">Decorospora gaudefroyi</name>
    <dbReference type="NCBI Taxonomy" id="184978"/>
    <lineage>
        <taxon>Eukaryota</taxon>
        <taxon>Fungi</taxon>
        <taxon>Dikarya</taxon>
        <taxon>Ascomycota</taxon>
        <taxon>Pezizomycotina</taxon>
        <taxon>Dothideomycetes</taxon>
        <taxon>Pleosporomycetidae</taxon>
        <taxon>Pleosporales</taxon>
        <taxon>Pleosporineae</taxon>
        <taxon>Pleosporaceae</taxon>
        <taxon>Decorospora</taxon>
    </lineage>
</organism>
<feature type="compositionally biased region" description="Low complexity" evidence="1">
    <location>
        <begin position="238"/>
        <end position="248"/>
    </location>
</feature>
<keyword evidence="3" id="KW-1185">Reference proteome</keyword>
<evidence type="ECO:0000313" key="2">
    <source>
        <dbReference type="EMBL" id="KAF1830083.1"/>
    </source>
</evidence>
<dbReference type="Proteomes" id="UP000800040">
    <property type="component" value="Unassembled WGS sequence"/>
</dbReference>
<feature type="compositionally biased region" description="Polar residues" evidence="1">
    <location>
        <begin position="475"/>
        <end position="494"/>
    </location>
</feature>
<accession>A0A6A5K9L9</accession>
<evidence type="ECO:0000256" key="1">
    <source>
        <dbReference type="SAM" id="MobiDB-lite"/>
    </source>
</evidence>
<protein>
    <submittedName>
        <fullName evidence="2">Uncharacterized protein</fullName>
    </submittedName>
</protein>
<proteinExistence type="predicted"/>
<feature type="compositionally biased region" description="Basic and acidic residues" evidence="1">
    <location>
        <begin position="208"/>
        <end position="218"/>
    </location>
</feature>
<feature type="compositionally biased region" description="Pro residues" evidence="1">
    <location>
        <begin position="315"/>
        <end position="324"/>
    </location>
</feature>
<name>A0A6A5K9L9_9PLEO</name>
<feature type="region of interest" description="Disordered" evidence="1">
    <location>
        <begin position="190"/>
        <end position="494"/>
    </location>
</feature>
<evidence type="ECO:0000313" key="3">
    <source>
        <dbReference type="Proteomes" id="UP000800040"/>
    </source>
</evidence>
<gene>
    <name evidence="2" type="ORF">BDW02DRAFT_650896</name>
</gene>
<dbReference type="EMBL" id="ML975411">
    <property type="protein sequence ID" value="KAF1830083.1"/>
    <property type="molecule type" value="Genomic_DNA"/>
</dbReference>
<sequence length="494" mass="53513">MAILSLVTPAGEGTARWGIGAGRVAVHDRAADRGLKSWDRGRMTRSTIIAATPHVQHFAIVIIATFWFSSESHVLAPPTGERAVLLNFRARVQTLKFLDRTYGTFSRSLVLQHKQEVPPLQGFATDPRGLSTKGNIGHVDGYQRVYRQGPANIPCEGCPLTQQERLEISSPFVFAQQNFRSVPAEATESNVLPTHAPPDTLPSQSSHTDQHRYGDVRDSFPGYDPNRFPDERLHRPSQRQSGPSQSSQTDQPRYGDARDSFPSYDPNRFLAGDDHSGRHSQRQPGHELPLQPSPPKGRAEGTAQQRVLGRKSRTPPTPPTQPEPRAPRRGNTQPLPLDTSGGEGSYLNYPTPAAPHHHQPPARPDRQPTSSGTRAHGHGFGDLLHPTNDPPSTTQTTSTTHHHAPAGQPTSTGPAGSGRNPSHVPPPPPAAHHTTTTTTTTTTTHHHASAGHSTSTGPAAHVPPPPPPQRRRIITLQQASPHSQANPVLEEAST</sequence>